<dbReference type="InterPro" id="IPR012263">
    <property type="entry name" value="M_m6A_EcoRV"/>
</dbReference>
<reference evidence="4 5" key="1">
    <citation type="journal article" date="2019" name="Extremophiles">
        <title>Biogeography of thermophiles and predominance of Thermus scotoductus in domestic water heaters.</title>
        <authorList>
            <person name="Wilpiszeski R.L."/>
            <person name="Zhang Z."/>
            <person name="House C.H."/>
        </authorList>
    </citation>
    <scope>NUCLEOTIDE SEQUENCE [LARGE SCALE GENOMIC DNA]</scope>
    <source>
        <strain evidence="4 5">14_S14</strain>
    </source>
</reference>
<gene>
    <name evidence="4" type="ORF">CSW27_14230</name>
</gene>
<dbReference type="EMBL" id="PEMJ01000379">
    <property type="protein sequence ID" value="RTI10510.1"/>
    <property type="molecule type" value="Genomic_DNA"/>
</dbReference>
<dbReference type="GO" id="GO:0006298">
    <property type="term" value="P:mismatch repair"/>
    <property type="evidence" value="ECO:0007669"/>
    <property type="project" value="TreeGrafter"/>
</dbReference>
<organism evidence="4 5">
    <name type="scientific">Thermus scotoductus</name>
    <dbReference type="NCBI Taxonomy" id="37636"/>
    <lineage>
        <taxon>Bacteria</taxon>
        <taxon>Thermotogati</taxon>
        <taxon>Deinococcota</taxon>
        <taxon>Deinococci</taxon>
        <taxon>Thermales</taxon>
        <taxon>Thermaceae</taxon>
        <taxon>Thermus</taxon>
    </lineage>
</organism>
<dbReference type="GO" id="GO:0032259">
    <property type="term" value="P:methylation"/>
    <property type="evidence" value="ECO:0007669"/>
    <property type="project" value="UniProtKB-KW"/>
</dbReference>
<keyword evidence="3" id="KW-0949">S-adenosyl-L-methionine</keyword>
<dbReference type="InterPro" id="IPR012327">
    <property type="entry name" value="MeTrfase_D12"/>
</dbReference>
<dbReference type="PANTHER" id="PTHR30481:SF4">
    <property type="entry name" value="SITE-SPECIFIC DNA-METHYLTRANSFERASE (ADENINE-SPECIFIC)"/>
    <property type="match status" value="1"/>
</dbReference>
<evidence type="ECO:0000256" key="1">
    <source>
        <dbReference type="ARBA" id="ARBA00022603"/>
    </source>
</evidence>
<dbReference type="PANTHER" id="PTHR30481">
    <property type="entry name" value="DNA ADENINE METHYLASE"/>
    <property type="match status" value="1"/>
</dbReference>
<evidence type="ECO:0000256" key="3">
    <source>
        <dbReference type="ARBA" id="ARBA00022691"/>
    </source>
</evidence>
<dbReference type="PIRSF" id="PIRSF000398">
    <property type="entry name" value="M_m6A_EcoRV"/>
    <property type="match status" value="1"/>
</dbReference>
<sequence>MTVLRPVLRYLGAKWKLSSWIIRHFPPHDTYVEPFGGSAAVLLRKEPSPLEVWNDLYEEVWNFFRVLRDEALCARLVRALELTPYHRAEYERCVEGLGGPDDPVERARRFFVVSWQGVWGAWRYVKSGARYAVTPSGSWGPFDHLMAASRRLRHVQFECRDAFEVMRDYDSPATLFYLDPPYLASTRASNRRYERDADTEEWHRELLEAALSLRGMVVLSGYPNALYEEVLERRGWTRVEMLAHGNALRRGERVEALWLSPSAVRASGRLF</sequence>
<evidence type="ECO:0000313" key="4">
    <source>
        <dbReference type="EMBL" id="RTI10510.1"/>
    </source>
</evidence>
<dbReference type="PRINTS" id="PR00505">
    <property type="entry name" value="D12N6MTFRASE"/>
</dbReference>
<accession>A0A430UQV0</accession>
<comment type="caution">
    <text evidence="4">The sequence shown here is derived from an EMBL/GenBank/DDBJ whole genome shotgun (WGS) entry which is preliminary data.</text>
</comment>
<keyword evidence="2 4" id="KW-0808">Transferase</keyword>
<dbReference type="GO" id="GO:0043565">
    <property type="term" value="F:sequence-specific DNA binding"/>
    <property type="evidence" value="ECO:0007669"/>
    <property type="project" value="TreeGrafter"/>
</dbReference>
<dbReference type="SUPFAM" id="SSF53335">
    <property type="entry name" value="S-adenosyl-L-methionine-dependent methyltransferases"/>
    <property type="match status" value="1"/>
</dbReference>
<proteinExistence type="predicted"/>
<dbReference type="GO" id="GO:1904047">
    <property type="term" value="F:S-adenosyl-L-methionine binding"/>
    <property type="evidence" value="ECO:0007669"/>
    <property type="project" value="TreeGrafter"/>
</dbReference>
<dbReference type="Gene3D" id="3.40.50.150">
    <property type="entry name" value="Vaccinia Virus protein VP39"/>
    <property type="match status" value="2"/>
</dbReference>
<dbReference type="GO" id="GO:0009307">
    <property type="term" value="P:DNA restriction-modification system"/>
    <property type="evidence" value="ECO:0007669"/>
    <property type="project" value="InterPro"/>
</dbReference>
<dbReference type="RefSeq" id="WP_126205336.1">
    <property type="nucleotide sequence ID" value="NZ_PEMJ01000379.1"/>
</dbReference>
<evidence type="ECO:0000313" key="5">
    <source>
        <dbReference type="Proteomes" id="UP000287155"/>
    </source>
</evidence>
<evidence type="ECO:0000256" key="2">
    <source>
        <dbReference type="ARBA" id="ARBA00022679"/>
    </source>
</evidence>
<name>A0A430UQV0_THESC</name>
<protein>
    <submittedName>
        <fullName evidence="4">DNA methyltransferase</fullName>
    </submittedName>
</protein>
<dbReference type="GO" id="GO:0009007">
    <property type="term" value="F:site-specific DNA-methyltransferase (adenine-specific) activity"/>
    <property type="evidence" value="ECO:0007669"/>
    <property type="project" value="UniProtKB-EC"/>
</dbReference>
<keyword evidence="1 4" id="KW-0489">Methyltransferase</keyword>
<dbReference type="Pfam" id="PF02086">
    <property type="entry name" value="MethyltransfD12"/>
    <property type="match status" value="2"/>
</dbReference>
<dbReference type="AlphaFoldDB" id="A0A430UQV0"/>
<dbReference type="InterPro" id="IPR029063">
    <property type="entry name" value="SAM-dependent_MTases_sf"/>
</dbReference>
<dbReference type="Proteomes" id="UP000287155">
    <property type="component" value="Unassembled WGS sequence"/>
</dbReference>